<dbReference type="InterPro" id="IPR001584">
    <property type="entry name" value="Integrase_cat-core"/>
</dbReference>
<dbReference type="Gene3D" id="1.10.340.70">
    <property type="match status" value="1"/>
</dbReference>
<evidence type="ECO:0000256" key="1">
    <source>
        <dbReference type="ARBA" id="ARBA00012493"/>
    </source>
</evidence>
<organism evidence="16 17">
    <name type="scientific">Araneus ventricosus</name>
    <name type="common">Orbweaver spider</name>
    <name type="synonym">Epeira ventricosa</name>
    <dbReference type="NCBI Taxonomy" id="182803"/>
    <lineage>
        <taxon>Eukaryota</taxon>
        <taxon>Metazoa</taxon>
        <taxon>Ecdysozoa</taxon>
        <taxon>Arthropoda</taxon>
        <taxon>Chelicerata</taxon>
        <taxon>Arachnida</taxon>
        <taxon>Araneae</taxon>
        <taxon>Araneomorphae</taxon>
        <taxon>Entelegynae</taxon>
        <taxon>Araneoidea</taxon>
        <taxon>Araneidae</taxon>
        <taxon>Araneus</taxon>
    </lineage>
</organism>
<keyword evidence="11" id="KW-0479">Metal-binding</keyword>
<feature type="domain" description="CCHC-type" evidence="13">
    <location>
        <begin position="441"/>
        <end position="457"/>
    </location>
</feature>
<accession>A0A4Y2IPR9</accession>
<dbReference type="GO" id="GO:0006508">
    <property type="term" value="P:proteolysis"/>
    <property type="evidence" value="ECO:0007669"/>
    <property type="project" value="UniProtKB-KW"/>
</dbReference>
<reference evidence="16 17" key="1">
    <citation type="journal article" date="2019" name="Sci. Rep.">
        <title>Orb-weaving spider Araneus ventricosus genome elucidates the spidroin gene catalogue.</title>
        <authorList>
            <person name="Kono N."/>
            <person name="Nakamura H."/>
            <person name="Ohtoshi R."/>
            <person name="Moran D.A.P."/>
            <person name="Shinohara A."/>
            <person name="Yoshida Y."/>
            <person name="Fujiwara M."/>
            <person name="Mori M."/>
            <person name="Tomita M."/>
            <person name="Arakawa K."/>
        </authorList>
    </citation>
    <scope>NUCLEOTIDE SEQUENCE [LARGE SCALE GENOMIC DNA]</scope>
</reference>
<protein>
    <recommendedName>
        <fullName evidence="1">RNA-directed DNA polymerase</fullName>
        <ecNumber evidence="1">2.7.7.49</ecNumber>
    </recommendedName>
</protein>
<dbReference type="InterPro" id="IPR050951">
    <property type="entry name" value="Retrovirus_Pol_polyprotein"/>
</dbReference>
<evidence type="ECO:0000256" key="8">
    <source>
        <dbReference type="ARBA" id="ARBA00022918"/>
    </source>
</evidence>
<dbReference type="GO" id="GO:0003964">
    <property type="term" value="F:RNA-directed DNA polymerase activity"/>
    <property type="evidence" value="ECO:0007669"/>
    <property type="project" value="UniProtKB-KW"/>
</dbReference>
<dbReference type="Pfam" id="PF17921">
    <property type="entry name" value="Integrase_H2C2"/>
    <property type="match status" value="1"/>
</dbReference>
<dbReference type="InterPro" id="IPR021109">
    <property type="entry name" value="Peptidase_aspartic_dom_sf"/>
</dbReference>
<keyword evidence="4" id="KW-0548">Nucleotidyltransferase</keyword>
<dbReference type="GO" id="GO:0004190">
    <property type="term" value="F:aspartic-type endopeptidase activity"/>
    <property type="evidence" value="ECO:0007669"/>
    <property type="project" value="UniProtKB-KW"/>
</dbReference>
<dbReference type="SUPFAM" id="SSF53098">
    <property type="entry name" value="Ribonuclease H-like"/>
    <property type="match status" value="1"/>
</dbReference>
<dbReference type="Proteomes" id="UP000499080">
    <property type="component" value="Unassembled WGS sequence"/>
</dbReference>
<sequence length="1480" mass="170301">MTTLNDIQEISTALKNCKTEKIKILHKFLFDSLGDRSNRKRIREFIGFDFQVDSEEFKEKLGSVDELFSLNELITICNILNISFDGSKPEVSKRILSFLCNLEALAEFSRADIDESADEETGNDFEKENKKSDSLEGESSNKRDSSMQCEAQCNMQCEAQCNMQCDANKIYDMQFVDKYKSSVVQNTVINYSDIESAISKFNAESHENIANWLDHFENISQLFSLSDLQKFIFAKRSLGGTAALFVRTEPQINSWQKLKQALIDEFSFEINSAYLHELLSKRKMRDSESAPEYFLKMKELCSSGKIEDAALMHYVIKGINDRQENKIILYGCKNLFEFKEKLKVYEVIKSDYAKSKAIFDKTKARYDSNPRFNSFDKLKPKQGHDDRFNSKNESANKVKSSGGFERMKYNNFESRKSKFCFNCGDPNHISRFCVHKDKGFKCFECGAFGHKASECDKTKSKPEVATLDVKFKPKLDNKVTIEDISVNSLIDTGSQATLLRKSVFDKLNICKLYPLNLSLSGFGKCKVNPLGYFKGNIKIDDFKCNADIYVVENNVMSYDVIVGMNVLMQGETVINEDGIVIKEKFQRIEEVDSLSVLPIDVTPNEVELNIGPDVPNIFKDKVQQSILNYVPHKTKATNVELNILVKSNEPISLQPHRLPFSEKKIVQTQVAEWLEQRIVEPCSSEYSSPVVIVRKKDGTPRVCIDYRRLNKVVVKDRFPLPLIEDILDRLQGSRVFSTIDLKNAFFHVDVNRDSRKYTSFVTHEGQYQFLKVPFGLCNSPAVFQRYINTIFRPLINDGIVLPYLDDIIILSSSFEEGIERVERVLSIASEYGLEINFNKSHFLKKRIEFLGHVVEDGKIFPSTLKTKAVLNFPEPANLKQIHSFLGLTGYFRKFIPKYSTIARPLSDLLKKDRKFKFGEEERISFNQLKLMLAEKPVLRIYNPNYETELHTDASLEGYGAILMQKSPDDKNFHPTYYMSKKTTDAEKKYSSYELEALAVIEAVKKFRVYLLGIPFKIVTDCSALEKTMQKKDLVTRVARWTLLLEEFDYVIEHRSGTRMTHVDALSRSPIDIFCISFDNILPKLKSAQDNDNEIKAIKELLRISAYENYCDRNGILYKFVEGKELVVVPDSMQTEIIRNAHEKGHTGVKYTEKHLQDYYYIPKLRQKVEKIISNCVHCILINQKRGKKEGLLHPLQKEDTPLHTYHIDHLGPLESTNKNYKYVLTIIDAFTKFVWIYPTKSTTSAEVIAKLEIQKAVFGSPFQIISDRGTAFTSGDFADYCAKEKIKHHTITTGLPRANGQIERINQTIISVLSKLSLENPNKWYKFTNELQQTINSTYQRSIDTTPFELLFGTKMNTGGLDKLKEMVEAEFQANFEAQREELRKHAKQQIFKIQEENRKTYNLRRREPKPYRVGDLVAIKRTQFGPNLKLKPKYFGPYSITRAKGGNTYDVVKEGNHEGPNFTTTCAEYLKPWNTMLEL</sequence>
<keyword evidence="7" id="KW-0255">Endonuclease</keyword>
<feature type="domain" description="Reverse transcriptase" evidence="14">
    <location>
        <begin position="674"/>
        <end position="854"/>
    </location>
</feature>
<keyword evidence="2" id="KW-0645">Protease</keyword>
<dbReference type="InterPro" id="IPR036875">
    <property type="entry name" value="Znf_CCHC_sf"/>
</dbReference>
<dbReference type="PROSITE" id="PS50878">
    <property type="entry name" value="RT_POL"/>
    <property type="match status" value="1"/>
</dbReference>
<dbReference type="InterPro" id="IPR001878">
    <property type="entry name" value="Znf_CCHC"/>
</dbReference>
<evidence type="ECO:0000259" key="13">
    <source>
        <dbReference type="PROSITE" id="PS50158"/>
    </source>
</evidence>
<dbReference type="SUPFAM" id="SSF56672">
    <property type="entry name" value="DNA/RNA polymerases"/>
    <property type="match status" value="1"/>
</dbReference>
<keyword evidence="6" id="KW-0064">Aspartyl protease</keyword>
<keyword evidence="3" id="KW-0808">Transferase</keyword>
<dbReference type="InterPro" id="IPR041588">
    <property type="entry name" value="Integrase_H2C2"/>
</dbReference>
<dbReference type="GO" id="GO:0042575">
    <property type="term" value="C:DNA polymerase complex"/>
    <property type="evidence" value="ECO:0007669"/>
    <property type="project" value="UniProtKB-ARBA"/>
</dbReference>
<dbReference type="CDD" id="cd01647">
    <property type="entry name" value="RT_LTR"/>
    <property type="match status" value="1"/>
</dbReference>
<dbReference type="InterPro" id="IPR043128">
    <property type="entry name" value="Rev_trsase/Diguanyl_cyclase"/>
</dbReference>
<feature type="domain" description="Integrase catalytic" evidence="15">
    <location>
        <begin position="1197"/>
        <end position="1355"/>
    </location>
</feature>
<dbReference type="EMBL" id="BGPR01107508">
    <property type="protein sequence ID" value="GBM79853.1"/>
    <property type="molecule type" value="Genomic_DNA"/>
</dbReference>
<dbReference type="PROSITE" id="PS50158">
    <property type="entry name" value="ZF_CCHC"/>
    <property type="match status" value="2"/>
</dbReference>
<keyword evidence="17" id="KW-1185">Reference proteome</keyword>
<keyword evidence="11" id="KW-0863">Zinc-finger</keyword>
<dbReference type="GO" id="GO:0015074">
    <property type="term" value="P:DNA integration"/>
    <property type="evidence" value="ECO:0007669"/>
    <property type="project" value="InterPro"/>
</dbReference>
<evidence type="ECO:0000256" key="12">
    <source>
        <dbReference type="SAM" id="MobiDB-lite"/>
    </source>
</evidence>
<keyword evidence="8" id="KW-0695">RNA-directed DNA polymerase</keyword>
<evidence type="ECO:0000256" key="7">
    <source>
        <dbReference type="ARBA" id="ARBA00022759"/>
    </source>
</evidence>
<evidence type="ECO:0000256" key="10">
    <source>
        <dbReference type="ARBA" id="ARBA00023268"/>
    </source>
</evidence>
<dbReference type="InterPro" id="IPR036397">
    <property type="entry name" value="RNaseH_sf"/>
</dbReference>
<dbReference type="Pfam" id="PF00078">
    <property type="entry name" value="RVT_1"/>
    <property type="match status" value="1"/>
</dbReference>
<keyword evidence="10" id="KW-0511">Multifunctional enzyme</keyword>
<keyword evidence="11" id="KW-0862">Zinc</keyword>
<keyword evidence="7" id="KW-0378">Hydrolase</keyword>
<evidence type="ECO:0000256" key="2">
    <source>
        <dbReference type="ARBA" id="ARBA00022670"/>
    </source>
</evidence>
<dbReference type="InterPro" id="IPR041577">
    <property type="entry name" value="RT_RNaseH_2"/>
</dbReference>
<dbReference type="InterPro" id="IPR043502">
    <property type="entry name" value="DNA/RNA_pol_sf"/>
</dbReference>
<dbReference type="Gene3D" id="3.30.420.10">
    <property type="entry name" value="Ribonuclease H-like superfamily/Ribonuclease H"/>
    <property type="match status" value="1"/>
</dbReference>
<evidence type="ECO:0000256" key="9">
    <source>
        <dbReference type="ARBA" id="ARBA00023125"/>
    </source>
</evidence>
<dbReference type="Gene3D" id="4.10.60.10">
    <property type="entry name" value="Zinc finger, CCHC-type"/>
    <property type="match status" value="1"/>
</dbReference>
<dbReference type="SUPFAM" id="SSF57756">
    <property type="entry name" value="Retrovirus zinc finger-like domains"/>
    <property type="match status" value="1"/>
</dbReference>
<dbReference type="InterPro" id="IPR012337">
    <property type="entry name" value="RNaseH-like_sf"/>
</dbReference>
<comment type="caution">
    <text evidence="16">The sequence shown here is derived from an EMBL/GenBank/DDBJ whole genome shotgun (WGS) entry which is preliminary data.</text>
</comment>
<gene>
    <name evidence="16" type="primary">TY3B-G_270</name>
    <name evidence="16" type="ORF">AVEN_250087_1</name>
</gene>
<dbReference type="CDD" id="cd00303">
    <property type="entry name" value="retropepsin_like"/>
    <property type="match status" value="1"/>
</dbReference>
<dbReference type="Gene3D" id="2.40.70.10">
    <property type="entry name" value="Acid Proteases"/>
    <property type="match status" value="1"/>
</dbReference>
<evidence type="ECO:0000259" key="15">
    <source>
        <dbReference type="PROSITE" id="PS50994"/>
    </source>
</evidence>
<dbReference type="InterPro" id="IPR000477">
    <property type="entry name" value="RT_dom"/>
</dbReference>
<evidence type="ECO:0000259" key="14">
    <source>
        <dbReference type="PROSITE" id="PS50878"/>
    </source>
</evidence>
<feature type="domain" description="CCHC-type" evidence="13">
    <location>
        <begin position="420"/>
        <end position="433"/>
    </location>
</feature>
<proteinExistence type="predicted"/>
<name>A0A4Y2IPR9_ARAVE</name>
<dbReference type="Gene3D" id="3.10.10.10">
    <property type="entry name" value="HIV Type 1 Reverse Transcriptase, subunit A, domain 1"/>
    <property type="match status" value="1"/>
</dbReference>
<dbReference type="GO" id="GO:0008270">
    <property type="term" value="F:zinc ion binding"/>
    <property type="evidence" value="ECO:0007669"/>
    <property type="project" value="UniProtKB-KW"/>
</dbReference>
<evidence type="ECO:0000256" key="3">
    <source>
        <dbReference type="ARBA" id="ARBA00022679"/>
    </source>
</evidence>
<dbReference type="Gene3D" id="3.30.70.270">
    <property type="match status" value="2"/>
</dbReference>
<evidence type="ECO:0000313" key="17">
    <source>
        <dbReference type="Proteomes" id="UP000499080"/>
    </source>
</evidence>
<dbReference type="FunFam" id="3.10.20.370:FF:000001">
    <property type="entry name" value="Retrovirus-related Pol polyprotein from transposon 17.6-like protein"/>
    <property type="match status" value="1"/>
</dbReference>
<feature type="compositionally biased region" description="Basic and acidic residues" evidence="12">
    <location>
        <begin position="124"/>
        <end position="143"/>
    </location>
</feature>
<dbReference type="EC" id="2.7.7.49" evidence="1"/>
<dbReference type="SMART" id="SM00343">
    <property type="entry name" value="ZnF_C2HC"/>
    <property type="match status" value="2"/>
</dbReference>
<keyword evidence="9" id="KW-0238">DNA-binding</keyword>
<dbReference type="Pfam" id="PF00665">
    <property type="entry name" value="rve"/>
    <property type="match status" value="1"/>
</dbReference>
<dbReference type="PANTHER" id="PTHR37984:SF5">
    <property type="entry name" value="PROTEIN NYNRIN-LIKE"/>
    <property type="match status" value="1"/>
</dbReference>
<dbReference type="GO" id="GO:0003677">
    <property type="term" value="F:DNA binding"/>
    <property type="evidence" value="ECO:0007669"/>
    <property type="project" value="UniProtKB-KW"/>
</dbReference>
<keyword evidence="5" id="KW-0540">Nuclease</keyword>
<dbReference type="PROSITE" id="PS50994">
    <property type="entry name" value="INTEGRASE"/>
    <property type="match status" value="1"/>
</dbReference>
<evidence type="ECO:0000256" key="4">
    <source>
        <dbReference type="ARBA" id="ARBA00022695"/>
    </source>
</evidence>
<feature type="region of interest" description="Disordered" evidence="12">
    <location>
        <begin position="115"/>
        <end position="143"/>
    </location>
</feature>
<dbReference type="FunFam" id="3.30.70.270:FF:000026">
    <property type="entry name" value="Transposon Ty3-G Gag-Pol polyprotein"/>
    <property type="match status" value="1"/>
</dbReference>
<dbReference type="Gene3D" id="3.10.20.370">
    <property type="match status" value="1"/>
</dbReference>
<dbReference type="PANTHER" id="PTHR37984">
    <property type="entry name" value="PROTEIN CBG26694"/>
    <property type="match status" value="1"/>
</dbReference>
<dbReference type="OrthoDB" id="8052569at2759"/>
<dbReference type="Pfam" id="PF17919">
    <property type="entry name" value="RT_RNaseH_2"/>
    <property type="match status" value="1"/>
</dbReference>
<dbReference type="CDD" id="cd09274">
    <property type="entry name" value="RNase_HI_RT_Ty3"/>
    <property type="match status" value="1"/>
</dbReference>
<dbReference type="GO" id="GO:0004519">
    <property type="term" value="F:endonuclease activity"/>
    <property type="evidence" value="ECO:0007669"/>
    <property type="project" value="UniProtKB-KW"/>
</dbReference>
<dbReference type="SUPFAM" id="SSF50630">
    <property type="entry name" value="Acid proteases"/>
    <property type="match status" value="1"/>
</dbReference>
<evidence type="ECO:0000313" key="16">
    <source>
        <dbReference type="EMBL" id="GBM79853.1"/>
    </source>
</evidence>
<evidence type="ECO:0000256" key="6">
    <source>
        <dbReference type="ARBA" id="ARBA00022750"/>
    </source>
</evidence>
<evidence type="ECO:0000256" key="11">
    <source>
        <dbReference type="PROSITE-ProRule" id="PRU00047"/>
    </source>
</evidence>
<evidence type="ECO:0000256" key="5">
    <source>
        <dbReference type="ARBA" id="ARBA00022722"/>
    </source>
</evidence>